<protein>
    <recommendedName>
        <fullName evidence="5">Symplekin/Pta1 N-terminal domain-containing protein</fullName>
    </recommendedName>
</protein>
<comment type="caution">
    <text evidence="6">The sequence shown here is derived from an EMBL/GenBank/DDBJ whole genome shotgun (WGS) entry which is preliminary data.</text>
</comment>
<dbReference type="Pfam" id="PF11935">
    <property type="entry name" value="SYMPK_PTA1_N"/>
    <property type="match status" value="1"/>
</dbReference>
<evidence type="ECO:0000256" key="2">
    <source>
        <dbReference type="ARBA" id="ARBA00022664"/>
    </source>
</evidence>
<evidence type="ECO:0000256" key="1">
    <source>
        <dbReference type="ARBA" id="ARBA00004123"/>
    </source>
</evidence>
<dbReference type="GO" id="GO:0006397">
    <property type="term" value="P:mRNA processing"/>
    <property type="evidence" value="ECO:0007669"/>
    <property type="project" value="UniProtKB-KW"/>
</dbReference>
<feature type="region of interest" description="Disordered" evidence="4">
    <location>
        <begin position="306"/>
        <end position="346"/>
    </location>
</feature>
<sequence length="767" mass="85294">MAVALQDQLTQLESARQIVLKDPGLYPQIVSGILPIVGANARLELRRWGAEFLSETFSSPVFPPRQKEDSAVGVLGTLKDLLEIPGEDAAVVKSIVQTAASIYGLVFHYIVANPHDVPIWNQMASIKQNVLKRWDTGPAGVRICCIKFVQKIIQVQTPGVIADPRRPEQNEISLAIVPRDHPMIPPSKLEPEASGLLDRLLNVFQEDHSDAVLVDATLNCLGMLLRTRQSISNKIISAILNFNPLKQANSPMTPKAKVQVKSMERTTRALLMNMYRRNENGPFAGRIKAYVDRFTQLRQDIFDEGSRKRVFPSEPTDGLDNTKRRRLDAELPPRRPSNIPALPPGPNSFKQLFTLTTDQELANFDVTSLPPQLMVNITLPVLARVDQQALTEAINHVRARYLSLISPNRNLPQVGALGDDEEDYEPDFEPSEDREQIINKADALPPEDSLQMPTDLALGPFKLPQPPPLTAEETEQIGKGVITKVFDKMNSLEEPSALKRQKPGLNRLAGSNYDKEAWVTVITRLATRASAGLDDESDEEEGSKALVKKGGPGSSLSDAIRENLWKHIIEDFRARIGIAIAWLNEEWFSDRIQNQAANNSKEGESLPQPKQHYEYWMLRVLDGIIPYLDAKDKLLIRFLSEIPEVNERVLVRVKGLARDPERVQLAVNTLLYLIMMKPPARDIAIDALEDLWRNYDDVKAPAAKHLAKWRPQVLISEVKPSTAPSINGGKPEDIKSPPPSTLTHTSSSTGGDQMETKQEGLPVAAAG</sequence>
<name>A0AAD9YXD5_9LECA</name>
<dbReference type="InterPro" id="IPR011989">
    <property type="entry name" value="ARM-like"/>
</dbReference>
<dbReference type="InterPro" id="IPR021850">
    <property type="entry name" value="Symplekin/Pta1"/>
</dbReference>
<keyword evidence="2" id="KW-0507">mRNA processing</keyword>
<dbReference type="PANTHER" id="PTHR15245">
    <property type="entry name" value="SYMPLEKIN-RELATED"/>
    <property type="match status" value="1"/>
</dbReference>
<evidence type="ECO:0000256" key="3">
    <source>
        <dbReference type="ARBA" id="ARBA00023242"/>
    </source>
</evidence>
<dbReference type="Proteomes" id="UP001276659">
    <property type="component" value="Unassembled WGS sequence"/>
</dbReference>
<proteinExistence type="predicted"/>
<comment type="subcellular location">
    <subcellularLocation>
        <location evidence="1">Nucleus</location>
    </subcellularLocation>
</comment>
<dbReference type="GO" id="GO:0005847">
    <property type="term" value="C:mRNA cleavage and polyadenylation specificity factor complex"/>
    <property type="evidence" value="ECO:0007669"/>
    <property type="project" value="TreeGrafter"/>
</dbReference>
<dbReference type="InterPro" id="IPR016024">
    <property type="entry name" value="ARM-type_fold"/>
</dbReference>
<feature type="domain" description="Symplekin/Pta1 N-terminal" evidence="5">
    <location>
        <begin position="88"/>
        <end position="307"/>
    </location>
</feature>
<dbReference type="SUPFAM" id="SSF48371">
    <property type="entry name" value="ARM repeat"/>
    <property type="match status" value="1"/>
</dbReference>
<organism evidence="6 7">
    <name type="scientific">Lepraria neglecta</name>
    <dbReference type="NCBI Taxonomy" id="209136"/>
    <lineage>
        <taxon>Eukaryota</taxon>
        <taxon>Fungi</taxon>
        <taxon>Dikarya</taxon>
        <taxon>Ascomycota</taxon>
        <taxon>Pezizomycotina</taxon>
        <taxon>Lecanoromycetes</taxon>
        <taxon>OSLEUM clade</taxon>
        <taxon>Lecanoromycetidae</taxon>
        <taxon>Lecanorales</taxon>
        <taxon>Lecanorineae</taxon>
        <taxon>Stereocaulaceae</taxon>
        <taxon>Lepraria</taxon>
    </lineage>
</organism>
<dbReference type="EMBL" id="JASNWA010000011">
    <property type="protein sequence ID" value="KAK3167091.1"/>
    <property type="molecule type" value="Genomic_DNA"/>
</dbReference>
<evidence type="ECO:0000256" key="4">
    <source>
        <dbReference type="SAM" id="MobiDB-lite"/>
    </source>
</evidence>
<gene>
    <name evidence="6" type="ORF">OEA41_010216</name>
</gene>
<evidence type="ECO:0000313" key="6">
    <source>
        <dbReference type="EMBL" id="KAK3167091.1"/>
    </source>
</evidence>
<feature type="region of interest" description="Disordered" evidence="4">
    <location>
        <begin position="531"/>
        <end position="554"/>
    </location>
</feature>
<dbReference type="InterPro" id="IPR032460">
    <property type="entry name" value="Symplekin/Pta1_N"/>
</dbReference>
<dbReference type="PANTHER" id="PTHR15245:SF20">
    <property type="entry name" value="SYMPLEKIN"/>
    <property type="match status" value="1"/>
</dbReference>
<reference evidence="6" key="1">
    <citation type="submission" date="2022-11" db="EMBL/GenBank/DDBJ databases">
        <title>Chromosomal genome sequence assembly and mating type (MAT) locus characterization of the leprose asexual lichenized fungus Lepraria neglecta (Nyl.) Erichsen.</title>
        <authorList>
            <person name="Allen J.L."/>
            <person name="Pfeffer B."/>
        </authorList>
    </citation>
    <scope>NUCLEOTIDE SEQUENCE</scope>
    <source>
        <strain evidence="6">Allen 5258</strain>
    </source>
</reference>
<feature type="region of interest" description="Disordered" evidence="4">
    <location>
        <begin position="720"/>
        <end position="767"/>
    </location>
</feature>
<evidence type="ECO:0000259" key="5">
    <source>
        <dbReference type="Pfam" id="PF11935"/>
    </source>
</evidence>
<keyword evidence="3" id="KW-0539">Nucleus</keyword>
<dbReference type="Gene3D" id="1.25.10.10">
    <property type="entry name" value="Leucine-rich Repeat Variant"/>
    <property type="match status" value="1"/>
</dbReference>
<evidence type="ECO:0000313" key="7">
    <source>
        <dbReference type="Proteomes" id="UP001276659"/>
    </source>
</evidence>
<dbReference type="AlphaFoldDB" id="A0AAD9YXD5"/>
<keyword evidence="7" id="KW-1185">Reference proteome</keyword>
<accession>A0AAD9YXD5</accession>